<dbReference type="PROSITE" id="PS51257">
    <property type="entry name" value="PROKAR_LIPOPROTEIN"/>
    <property type="match status" value="1"/>
</dbReference>
<evidence type="ECO:0000313" key="4">
    <source>
        <dbReference type="EMBL" id="CAF4892642.1"/>
    </source>
</evidence>
<keyword evidence="2" id="KW-0732">Signal</keyword>
<accession>A0A817V337</accession>
<evidence type="ECO:0000256" key="2">
    <source>
        <dbReference type="SAM" id="SignalP"/>
    </source>
</evidence>
<dbReference type="AlphaFoldDB" id="A0A817V337"/>
<organism evidence="3 5">
    <name type="scientific">Rotaria socialis</name>
    <dbReference type="NCBI Taxonomy" id="392032"/>
    <lineage>
        <taxon>Eukaryota</taxon>
        <taxon>Metazoa</taxon>
        <taxon>Spiralia</taxon>
        <taxon>Gnathifera</taxon>
        <taxon>Rotifera</taxon>
        <taxon>Eurotatoria</taxon>
        <taxon>Bdelloidea</taxon>
        <taxon>Philodinida</taxon>
        <taxon>Philodinidae</taxon>
        <taxon>Rotaria</taxon>
    </lineage>
</organism>
<evidence type="ECO:0008006" key="6">
    <source>
        <dbReference type="Google" id="ProtNLM"/>
    </source>
</evidence>
<dbReference type="InterPro" id="IPR019734">
    <property type="entry name" value="TPR_rpt"/>
</dbReference>
<evidence type="ECO:0000256" key="1">
    <source>
        <dbReference type="PROSITE-ProRule" id="PRU00339"/>
    </source>
</evidence>
<feature type="chain" id="PRO_5036232300" description="Tetratricopeptide repeat protein" evidence="2">
    <location>
        <begin position="23"/>
        <end position="183"/>
    </location>
</feature>
<dbReference type="EMBL" id="CAJOBS010005032">
    <property type="protein sequence ID" value="CAF4892642.1"/>
    <property type="molecule type" value="Genomic_DNA"/>
</dbReference>
<dbReference type="InterPro" id="IPR011990">
    <property type="entry name" value="TPR-like_helical_dom_sf"/>
</dbReference>
<dbReference type="SUPFAM" id="SSF48452">
    <property type="entry name" value="TPR-like"/>
    <property type="match status" value="1"/>
</dbReference>
<feature type="signal peptide" evidence="2">
    <location>
        <begin position="1"/>
        <end position="22"/>
    </location>
</feature>
<dbReference type="Gene3D" id="1.25.40.10">
    <property type="entry name" value="Tetratricopeptide repeat domain"/>
    <property type="match status" value="1"/>
</dbReference>
<feature type="repeat" description="TPR" evidence="1">
    <location>
        <begin position="110"/>
        <end position="143"/>
    </location>
</feature>
<evidence type="ECO:0000313" key="5">
    <source>
        <dbReference type="Proteomes" id="UP000663865"/>
    </source>
</evidence>
<evidence type="ECO:0000313" key="3">
    <source>
        <dbReference type="EMBL" id="CAF3335099.1"/>
    </source>
</evidence>
<keyword evidence="1" id="KW-0802">TPR repeat</keyword>
<protein>
    <recommendedName>
        <fullName evidence="6">Tetratricopeptide repeat protein</fullName>
    </recommendedName>
</protein>
<proteinExistence type="predicted"/>
<comment type="caution">
    <text evidence="3">The sequence shown here is derived from an EMBL/GenBank/DDBJ whole genome shotgun (WGS) entry which is preliminary data.</text>
</comment>
<sequence length="183" mass="21183">MDFYRLQPLLMLLNCFFAGCKDTDDYKVVIFEITVDGPSLKNNVFVDIDKYLGINCDSEILFNIGSILKIEDVNHNSDIGAWVIKMKATDEGIYEIQETIDAKKREFCTSNIYLMFGRLLLEMNEYTKAQSYFHMMLQVLPKSHEDLALVYDHIGDLNMRTTNWEAVFANFNSAYATKKKKLT</sequence>
<dbReference type="Proteomes" id="UP000663838">
    <property type="component" value="Unassembled WGS sequence"/>
</dbReference>
<dbReference type="PROSITE" id="PS50005">
    <property type="entry name" value="TPR"/>
    <property type="match status" value="1"/>
</dbReference>
<reference evidence="3" key="1">
    <citation type="submission" date="2021-02" db="EMBL/GenBank/DDBJ databases">
        <authorList>
            <person name="Nowell W R."/>
        </authorList>
    </citation>
    <scope>NUCLEOTIDE SEQUENCE</scope>
</reference>
<dbReference type="EMBL" id="CAJNYV010000055">
    <property type="protein sequence ID" value="CAF3335099.1"/>
    <property type="molecule type" value="Genomic_DNA"/>
</dbReference>
<dbReference type="Proteomes" id="UP000663865">
    <property type="component" value="Unassembled WGS sequence"/>
</dbReference>
<name>A0A817V337_9BILA</name>
<gene>
    <name evidence="3" type="ORF">KIK155_LOCUS2131</name>
    <name evidence="4" type="ORF">TOA249_LOCUS30116</name>
</gene>